<keyword evidence="1" id="KW-0812">Transmembrane</keyword>
<evidence type="ECO:0000259" key="2">
    <source>
        <dbReference type="Pfam" id="PF02517"/>
    </source>
</evidence>
<feature type="transmembrane region" description="Helical" evidence="1">
    <location>
        <begin position="74"/>
        <end position="93"/>
    </location>
</feature>
<reference evidence="3 4" key="1">
    <citation type="submission" date="2017-08" db="EMBL/GenBank/DDBJ databases">
        <authorList>
            <person name="de Groot N.N."/>
        </authorList>
    </citation>
    <scope>NUCLEOTIDE SEQUENCE [LARGE SCALE GENOMIC DNA]</scope>
    <source>
        <strain evidence="3 4">JC228</strain>
    </source>
</reference>
<keyword evidence="3" id="KW-0645">Protease</keyword>
<dbReference type="AlphaFoldDB" id="A0A285CTS0"/>
<dbReference type="PROSITE" id="PS51257">
    <property type="entry name" value="PROKAR_LIPOPROTEIN"/>
    <property type="match status" value="1"/>
</dbReference>
<evidence type="ECO:0000313" key="4">
    <source>
        <dbReference type="Proteomes" id="UP000219546"/>
    </source>
</evidence>
<keyword evidence="3" id="KW-0378">Hydrolase</keyword>
<dbReference type="GO" id="GO:0004175">
    <property type="term" value="F:endopeptidase activity"/>
    <property type="evidence" value="ECO:0007669"/>
    <property type="project" value="UniProtKB-ARBA"/>
</dbReference>
<dbReference type="InterPro" id="IPR003675">
    <property type="entry name" value="Rce1/LyrA-like_dom"/>
</dbReference>
<sequence length="227" mass="26518">MTRNHIVQVCIIALCSCSILFVIEQVLDVNYFIKTASKAFFFLVIPIFYIKYILKLSVKESFNIQKVRWKSLRLGLLFGSLAFGIILIAYWFLRKIIDTDAIMYDLQVRSEITPEIFIFVAIYVTFGNSLMEEFYFRGFLFLNLYKTEYKVFAHVFSALLFSVYHTAIFATWFSFELMLLALAGLFIAGILFNWLNTYSQNFLNSWIFHIMADIAIILIGLHLYGIL</sequence>
<organism evidence="3 4">
    <name type="scientific">Bacillus oleivorans</name>
    <dbReference type="NCBI Taxonomy" id="1448271"/>
    <lineage>
        <taxon>Bacteria</taxon>
        <taxon>Bacillati</taxon>
        <taxon>Bacillota</taxon>
        <taxon>Bacilli</taxon>
        <taxon>Bacillales</taxon>
        <taxon>Bacillaceae</taxon>
        <taxon>Bacillus</taxon>
    </lineage>
</organism>
<keyword evidence="4" id="KW-1185">Reference proteome</keyword>
<proteinExistence type="predicted"/>
<dbReference type="Pfam" id="PF02517">
    <property type="entry name" value="Rce1-like"/>
    <property type="match status" value="1"/>
</dbReference>
<feature type="transmembrane region" description="Helical" evidence="1">
    <location>
        <begin position="151"/>
        <end position="170"/>
    </location>
</feature>
<protein>
    <submittedName>
        <fullName evidence="3">CAAX prenyl protease-like protein</fullName>
    </submittedName>
</protein>
<feature type="transmembrane region" description="Helical" evidence="1">
    <location>
        <begin position="206"/>
        <end position="226"/>
    </location>
</feature>
<accession>A0A285CTS0</accession>
<dbReference type="GO" id="GO:0080120">
    <property type="term" value="P:CAAX-box protein maturation"/>
    <property type="evidence" value="ECO:0007669"/>
    <property type="project" value="UniProtKB-ARBA"/>
</dbReference>
<name>A0A285CTS0_9BACI</name>
<dbReference type="Proteomes" id="UP000219546">
    <property type="component" value="Unassembled WGS sequence"/>
</dbReference>
<dbReference type="OrthoDB" id="449657at2"/>
<gene>
    <name evidence="3" type="ORF">SAMN05877753_104127</name>
</gene>
<evidence type="ECO:0000256" key="1">
    <source>
        <dbReference type="SAM" id="Phobius"/>
    </source>
</evidence>
<keyword evidence="1" id="KW-0472">Membrane</keyword>
<feature type="transmembrane region" description="Helical" evidence="1">
    <location>
        <begin position="35"/>
        <end position="54"/>
    </location>
</feature>
<feature type="transmembrane region" description="Helical" evidence="1">
    <location>
        <begin position="177"/>
        <end position="194"/>
    </location>
</feature>
<evidence type="ECO:0000313" key="3">
    <source>
        <dbReference type="EMBL" id="SNX70456.1"/>
    </source>
</evidence>
<feature type="transmembrane region" description="Helical" evidence="1">
    <location>
        <begin position="114"/>
        <end position="131"/>
    </location>
</feature>
<feature type="domain" description="CAAX prenyl protease 2/Lysostaphin resistance protein A-like" evidence="2">
    <location>
        <begin position="117"/>
        <end position="214"/>
    </location>
</feature>
<dbReference type="RefSeq" id="WP_097158532.1">
    <property type="nucleotide sequence ID" value="NZ_JBEPMQ010000010.1"/>
</dbReference>
<dbReference type="EMBL" id="OAOP01000004">
    <property type="protein sequence ID" value="SNX70456.1"/>
    <property type="molecule type" value="Genomic_DNA"/>
</dbReference>
<dbReference type="GO" id="GO:0006508">
    <property type="term" value="P:proteolysis"/>
    <property type="evidence" value="ECO:0007669"/>
    <property type="project" value="UniProtKB-KW"/>
</dbReference>
<feature type="transmembrane region" description="Helical" evidence="1">
    <location>
        <begin position="6"/>
        <end position="23"/>
    </location>
</feature>
<keyword evidence="1" id="KW-1133">Transmembrane helix</keyword>